<dbReference type="EMBL" id="MAYM02000045">
    <property type="protein sequence ID" value="RLN46550.1"/>
    <property type="molecule type" value="Genomic_DNA"/>
</dbReference>
<evidence type="ECO:0000313" key="8">
    <source>
        <dbReference type="Proteomes" id="UP000285883"/>
    </source>
</evidence>
<dbReference type="AlphaFoldDB" id="A0A3R7HR34"/>
<keyword evidence="4" id="KW-0843">Virulence</keyword>
<keyword evidence="3" id="KW-0964">Secreted</keyword>
<dbReference type="Proteomes" id="UP000285624">
    <property type="component" value="Unassembled WGS sequence"/>
</dbReference>
<evidence type="ECO:0000313" key="7">
    <source>
        <dbReference type="Proteomes" id="UP000285624"/>
    </source>
</evidence>
<gene>
    <name evidence="5" type="ORF">BBI17_009440</name>
    <name evidence="6" type="ORF">BBO99_00009456</name>
</gene>
<comment type="similarity">
    <text evidence="2">Belongs to the Necrosis inducing protein (NPP1) family.</text>
</comment>
<comment type="caution">
    <text evidence="6">The sequence shown here is derived from an EMBL/GenBank/DDBJ whole genome shotgun (WGS) entry which is preliminary data.</text>
</comment>
<evidence type="ECO:0000256" key="4">
    <source>
        <dbReference type="ARBA" id="ARBA00023026"/>
    </source>
</evidence>
<keyword evidence="7" id="KW-1185">Reference proteome</keyword>
<proteinExistence type="inferred from homology"/>
<comment type="subcellular location">
    <subcellularLocation>
        <location evidence="1">Secreted</location>
    </subcellularLocation>
</comment>
<name>A0A3R7HR34_9STRA</name>
<evidence type="ECO:0000256" key="2">
    <source>
        <dbReference type="ARBA" id="ARBA00009520"/>
    </source>
</evidence>
<reference evidence="7 8" key="1">
    <citation type="submission" date="2018-07" db="EMBL/GenBank/DDBJ databases">
        <title>Genome sequencing of oomycete isolates from Chile give support for New Zealand origin for Phytophthora kernoviae and make available the first Nothophytophthora sp. genome.</title>
        <authorList>
            <person name="Studholme D.J."/>
            <person name="Sanfuentes E."/>
            <person name="Panda P."/>
            <person name="Hill R."/>
            <person name="Sambles C."/>
            <person name="Grant M."/>
            <person name="Williams N.M."/>
            <person name="Mcdougal R.L."/>
        </authorList>
    </citation>
    <scope>NUCLEOTIDE SEQUENCE [LARGE SCALE GENOMIC DNA]</scope>
    <source>
        <strain evidence="5">Chile2</strain>
        <strain evidence="6">Chile4</strain>
    </source>
</reference>
<protein>
    <submittedName>
        <fullName evidence="6">Uncharacterized protein</fullName>
    </submittedName>
</protein>
<dbReference type="GO" id="GO:0005576">
    <property type="term" value="C:extracellular region"/>
    <property type="evidence" value="ECO:0007669"/>
    <property type="project" value="UniProtKB-SubCell"/>
</dbReference>
<evidence type="ECO:0000256" key="1">
    <source>
        <dbReference type="ARBA" id="ARBA00004613"/>
    </source>
</evidence>
<evidence type="ECO:0000313" key="5">
    <source>
        <dbReference type="EMBL" id="RLN46550.1"/>
    </source>
</evidence>
<evidence type="ECO:0000256" key="3">
    <source>
        <dbReference type="ARBA" id="ARBA00022525"/>
    </source>
</evidence>
<dbReference type="InterPro" id="IPR008701">
    <property type="entry name" value="NPP1"/>
</dbReference>
<dbReference type="EMBL" id="MBDN02000791">
    <property type="protein sequence ID" value="RLN73352.1"/>
    <property type="molecule type" value="Genomic_DNA"/>
</dbReference>
<sequence>MLAPHGVAITGPSYNPDLANSAILGLTVQPEEWSVKRYTPMDPEYTDGTSVKINYDYKFIAGETYLKLMDDKGGYQDLITWDQLPEVVKPALNSTKFYSPLADEIYVKALFDGWPF</sequence>
<evidence type="ECO:0000313" key="6">
    <source>
        <dbReference type="EMBL" id="RLN73352.1"/>
    </source>
</evidence>
<dbReference type="PANTHER" id="PTHR33657:SF8">
    <property type="entry name" value="DOMAIN PROTEIN, PUTATIVE (AFU_ORTHOLOGUE AFUA_5G00600)-RELATED"/>
    <property type="match status" value="1"/>
</dbReference>
<dbReference type="PANTHER" id="PTHR33657">
    <property type="entry name" value="DOMAIN PROTEIN, PUTATIVE (AFU_ORTHOLOGUE AFUA_5G00600)-RELATED"/>
    <property type="match status" value="1"/>
</dbReference>
<organism evidence="6 7">
    <name type="scientific">Phytophthora kernoviae</name>
    <dbReference type="NCBI Taxonomy" id="325452"/>
    <lineage>
        <taxon>Eukaryota</taxon>
        <taxon>Sar</taxon>
        <taxon>Stramenopiles</taxon>
        <taxon>Oomycota</taxon>
        <taxon>Peronosporomycetes</taxon>
        <taxon>Peronosporales</taxon>
        <taxon>Peronosporaceae</taxon>
        <taxon>Phytophthora</taxon>
    </lineage>
</organism>
<accession>A0A3R7HR34</accession>
<dbReference type="Proteomes" id="UP000285883">
    <property type="component" value="Unassembled WGS sequence"/>
</dbReference>
<dbReference type="Pfam" id="PF05630">
    <property type="entry name" value="NPP1"/>
    <property type="match status" value="1"/>
</dbReference>